<dbReference type="PROSITE" id="PS00086">
    <property type="entry name" value="CYTOCHROME_P450"/>
    <property type="match status" value="1"/>
</dbReference>
<dbReference type="InterPro" id="IPR017972">
    <property type="entry name" value="Cyt_P450_CS"/>
</dbReference>
<comment type="pathway">
    <text evidence="2">Secondary metabolite biosynthesis.</text>
</comment>
<evidence type="ECO:0000256" key="8">
    <source>
        <dbReference type="ARBA" id="ARBA00023033"/>
    </source>
</evidence>
<evidence type="ECO:0000256" key="2">
    <source>
        <dbReference type="ARBA" id="ARBA00005179"/>
    </source>
</evidence>
<accession>A0A8H5M649</accession>
<reference evidence="11 12" key="1">
    <citation type="journal article" date="2020" name="ISME J.">
        <title>Uncovering the hidden diversity of litter-decomposition mechanisms in mushroom-forming fungi.</title>
        <authorList>
            <person name="Floudas D."/>
            <person name="Bentzer J."/>
            <person name="Ahren D."/>
            <person name="Johansson T."/>
            <person name="Persson P."/>
            <person name="Tunlid A."/>
        </authorList>
    </citation>
    <scope>NUCLEOTIDE SEQUENCE [LARGE SCALE GENOMIC DNA]</scope>
    <source>
        <strain evidence="11 12">CBS 406.79</strain>
    </source>
</reference>
<keyword evidence="5 9" id="KW-0479">Metal-binding</keyword>
<gene>
    <name evidence="11" type="ORF">D9757_008939</name>
</gene>
<evidence type="ECO:0008006" key="13">
    <source>
        <dbReference type="Google" id="ProtNLM"/>
    </source>
</evidence>
<evidence type="ECO:0000256" key="4">
    <source>
        <dbReference type="ARBA" id="ARBA00022617"/>
    </source>
</evidence>
<dbReference type="GO" id="GO:0004497">
    <property type="term" value="F:monooxygenase activity"/>
    <property type="evidence" value="ECO:0007669"/>
    <property type="project" value="UniProtKB-KW"/>
</dbReference>
<dbReference type="CDD" id="cd11065">
    <property type="entry name" value="CYP64-like"/>
    <property type="match status" value="1"/>
</dbReference>
<evidence type="ECO:0000256" key="1">
    <source>
        <dbReference type="ARBA" id="ARBA00001971"/>
    </source>
</evidence>
<dbReference type="SUPFAM" id="SSF48264">
    <property type="entry name" value="Cytochrome P450"/>
    <property type="match status" value="1"/>
</dbReference>
<dbReference type="Proteomes" id="UP000518752">
    <property type="component" value="Unassembled WGS sequence"/>
</dbReference>
<dbReference type="InterPro" id="IPR001128">
    <property type="entry name" value="Cyt_P450"/>
</dbReference>
<dbReference type="AlphaFoldDB" id="A0A8H5M649"/>
<proteinExistence type="inferred from homology"/>
<keyword evidence="6 10" id="KW-0560">Oxidoreductase</keyword>
<keyword evidence="7 9" id="KW-0408">Iron</keyword>
<keyword evidence="4 9" id="KW-0349">Heme</keyword>
<evidence type="ECO:0000256" key="7">
    <source>
        <dbReference type="ARBA" id="ARBA00023004"/>
    </source>
</evidence>
<evidence type="ECO:0000313" key="11">
    <source>
        <dbReference type="EMBL" id="KAF5382268.1"/>
    </source>
</evidence>
<keyword evidence="8 10" id="KW-0503">Monooxygenase</keyword>
<keyword evidence="12" id="KW-1185">Reference proteome</keyword>
<dbReference type="PANTHER" id="PTHR46300">
    <property type="entry name" value="P450, PUTATIVE (EUROFUNG)-RELATED-RELATED"/>
    <property type="match status" value="1"/>
</dbReference>
<evidence type="ECO:0000256" key="3">
    <source>
        <dbReference type="ARBA" id="ARBA00010617"/>
    </source>
</evidence>
<feature type="binding site" description="axial binding residue" evidence="9">
    <location>
        <position position="438"/>
    </location>
    <ligand>
        <name>heme</name>
        <dbReference type="ChEBI" id="CHEBI:30413"/>
    </ligand>
    <ligandPart>
        <name>Fe</name>
        <dbReference type="ChEBI" id="CHEBI:18248"/>
    </ligandPart>
</feature>
<evidence type="ECO:0000256" key="10">
    <source>
        <dbReference type="RuleBase" id="RU000461"/>
    </source>
</evidence>
<dbReference type="GO" id="GO:0020037">
    <property type="term" value="F:heme binding"/>
    <property type="evidence" value="ECO:0007669"/>
    <property type="project" value="InterPro"/>
</dbReference>
<dbReference type="InterPro" id="IPR050364">
    <property type="entry name" value="Cytochrome_P450_fung"/>
</dbReference>
<comment type="caution">
    <text evidence="11">The sequence shown here is derived from an EMBL/GenBank/DDBJ whole genome shotgun (WGS) entry which is preliminary data.</text>
</comment>
<evidence type="ECO:0000256" key="6">
    <source>
        <dbReference type="ARBA" id="ARBA00023002"/>
    </source>
</evidence>
<dbReference type="EMBL" id="JAACJN010000054">
    <property type="protein sequence ID" value="KAF5382268.1"/>
    <property type="molecule type" value="Genomic_DNA"/>
</dbReference>
<dbReference type="InterPro" id="IPR002401">
    <property type="entry name" value="Cyt_P450_E_grp-I"/>
</dbReference>
<comment type="similarity">
    <text evidence="3 10">Belongs to the cytochrome P450 family.</text>
</comment>
<dbReference type="PANTHER" id="PTHR46300:SF7">
    <property type="entry name" value="P450, PUTATIVE (EUROFUNG)-RELATED"/>
    <property type="match status" value="1"/>
</dbReference>
<dbReference type="PRINTS" id="PR00463">
    <property type="entry name" value="EP450I"/>
</dbReference>
<evidence type="ECO:0000256" key="9">
    <source>
        <dbReference type="PIRSR" id="PIRSR602401-1"/>
    </source>
</evidence>
<sequence length="499" mass="56244">METKMSTPSPTSVIVLILGAVVIAFVRAIRARSRGQLPPGPPGYPIIGNLFDLTAYMHTVYTGWKEEYGNIIYIKVFAKNIVILNTVEDAIELLDGHGRIHSNRPRMRTLEMMGWTGATTLMPYNSLLRRQRQFIKMVLNDKAVVTNLTPLLERETMTFLRNLRDAPEDFPMHIGRFAVGVVMHVAYGLDIESMDEPVMQYVRRAMGRLVQTGTPGSGKMVDFIPLLQYLPWWATEFTRTAAISRPEVDLMWSVPFNMAREKMAKQGPSHSVVQLMISRLGGVDGNLSLMDAQDIKATGGALYAGGEDTNTVSLLTFFLCATRHREAFRRSQEEIDRVVGPDRLPTFADRENLPFTEAVQSEVWRWSSPPNLGIPHASEEDDFFKGYFIPKGTMIVANLYGMTRACEDPEEFKPERYLGDTPQPNPRNIIFGFGRRICPGRKLADRMIWLAITQITAVFDISSVGDTIPPADFKPGFTRHPMPFKCNITVRPGREALIR</sequence>
<dbReference type="GO" id="GO:0016705">
    <property type="term" value="F:oxidoreductase activity, acting on paired donors, with incorporation or reduction of molecular oxygen"/>
    <property type="evidence" value="ECO:0007669"/>
    <property type="project" value="InterPro"/>
</dbReference>
<dbReference type="Pfam" id="PF00067">
    <property type="entry name" value="p450"/>
    <property type="match status" value="1"/>
</dbReference>
<protein>
    <recommendedName>
        <fullName evidence="13">Cytochrome P450</fullName>
    </recommendedName>
</protein>
<organism evidence="11 12">
    <name type="scientific">Collybiopsis confluens</name>
    <dbReference type="NCBI Taxonomy" id="2823264"/>
    <lineage>
        <taxon>Eukaryota</taxon>
        <taxon>Fungi</taxon>
        <taxon>Dikarya</taxon>
        <taxon>Basidiomycota</taxon>
        <taxon>Agaricomycotina</taxon>
        <taxon>Agaricomycetes</taxon>
        <taxon>Agaricomycetidae</taxon>
        <taxon>Agaricales</taxon>
        <taxon>Marasmiineae</taxon>
        <taxon>Omphalotaceae</taxon>
        <taxon>Collybiopsis</taxon>
    </lineage>
</organism>
<dbReference type="Gene3D" id="1.10.630.10">
    <property type="entry name" value="Cytochrome P450"/>
    <property type="match status" value="1"/>
</dbReference>
<name>A0A8H5M649_9AGAR</name>
<evidence type="ECO:0000256" key="5">
    <source>
        <dbReference type="ARBA" id="ARBA00022723"/>
    </source>
</evidence>
<dbReference type="OrthoDB" id="1103324at2759"/>
<dbReference type="GO" id="GO:0005506">
    <property type="term" value="F:iron ion binding"/>
    <property type="evidence" value="ECO:0007669"/>
    <property type="project" value="InterPro"/>
</dbReference>
<dbReference type="InterPro" id="IPR036396">
    <property type="entry name" value="Cyt_P450_sf"/>
</dbReference>
<evidence type="ECO:0000313" key="12">
    <source>
        <dbReference type="Proteomes" id="UP000518752"/>
    </source>
</evidence>
<comment type="cofactor">
    <cofactor evidence="1 9">
        <name>heme</name>
        <dbReference type="ChEBI" id="CHEBI:30413"/>
    </cofactor>
</comment>